<dbReference type="EMBL" id="JBBWWR010000008">
    <property type="protein sequence ID" value="KAK8962672.1"/>
    <property type="molecule type" value="Genomic_DNA"/>
</dbReference>
<proteinExistence type="predicted"/>
<accession>A0ABR2MER7</accession>
<keyword evidence="2" id="KW-1185">Reference proteome</keyword>
<name>A0ABR2MER7_9ASPA</name>
<sequence>MELDEAAELKMVAQMRSLVEAQDPDAKLQIGRYEIRNQGHGEQILHLELDESNIFSKIIFFGKQSTQAGIKAILQAIQREDPSMEKTYQRMTTNDNTDLRRFFAVINGGSGGNGDVGVGFPEEKRGARLLRYIAGKNSG</sequence>
<evidence type="ECO:0000313" key="2">
    <source>
        <dbReference type="Proteomes" id="UP001412067"/>
    </source>
</evidence>
<protein>
    <submittedName>
        <fullName evidence="1">Uncharacterized protein</fullName>
    </submittedName>
</protein>
<evidence type="ECO:0000313" key="1">
    <source>
        <dbReference type="EMBL" id="KAK8962672.1"/>
    </source>
</evidence>
<reference evidence="1 2" key="1">
    <citation type="journal article" date="2022" name="Nat. Plants">
        <title>Genomes of leafy and leafless Platanthera orchids illuminate the evolution of mycoheterotrophy.</title>
        <authorList>
            <person name="Li M.H."/>
            <person name="Liu K.W."/>
            <person name="Li Z."/>
            <person name="Lu H.C."/>
            <person name="Ye Q.L."/>
            <person name="Zhang D."/>
            <person name="Wang J.Y."/>
            <person name="Li Y.F."/>
            <person name="Zhong Z.M."/>
            <person name="Liu X."/>
            <person name="Yu X."/>
            <person name="Liu D.K."/>
            <person name="Tu X.D."/>
            <person name="Liu B."/>
            <person name="Hao Y."/>
            <person name="Liao X.Y."/>
            <person name="Jiang Y.T."/>
            <person name="Sun W.H."/>
            <person name="Chen J."/>
            <person name="Chen Y.Q."/>
            <person name="Ai Y."/>
            <person name="Zhai J.W."/>
            <person name="Wu S.S."/>
            <person name="Zhou Z."/>
            <person name="Hsiao Y.Y."/>
            <person name="Wu W.L."/>
            <person name="Chen Y.Y."/>
            <person name="Lin Y.F."/>
            <person name="Hsu J.L."/>
            <person name="Li C.Y."/>
            <person name="Wang Z.W."/>
            <person name="Zhao X."/>
            <person name="Zhong W.Y."/>
            <person name="Ma X.K."/>
            <person name="Ma L."/>
            <person name="Huang J."/>
            <person name="Chen G.Z."/>
            <person name="Huang M.Z."/>
            <person name="Huang L."/>
            <person name="Peng D.H."/>
            <person name="Luo Y.B."/>
            <person name="Zou S.Q."/>
            <person name="Chen S.P."/>
            <person name="Lan S."/>
            <person name="Tsai W.C."/>
            <person name="Van de Peer Y."/>
            <person name="Liu Z.J."/>
        </authorList>
    </citation>
    <scope>NUCLEOTIDE SEQUENCE [LARGE SCALE GENOMIC DNA]</scope>
    <source>
        <strain evidence="1">Lor288</strain>
    </source>
</reference>
<dbReference type="Proteomes" id="UP001412067">
    <property type="component" value="Unassembled WGS sequence"/>
</dbReference>
<comment type="caution">
    <text evidence="1">The sequence shown here is derived from an EMBL/GenBank/DDBJ whole genome shotgun (WGS) entry which is preliminary data.</text>
</comment>
<gene>
    <name evidence="1" type="ORF">KSP40_PGU021054</name>
</gene>
<organism evidence="1 2">
    <name type="scientific">Platanthera guangdongensis</name>
    <dbReference type="NCBI Taxonomy" id="2320717"/>
    <lineage>
        <taxon>Eukaryota</taxon>
        <taxon>Viridiplantae</taxon>
        <taxon>Streptophyta</taxon>
        <taxon>Embryophyta</taxon>
        <taxon>Tracheophyta</taxon>
        <taxon>Spermatophyta</taxon>
        <taxon>Magnoliopsida</taxon>
        <taxon>Liliopsida</taxon>
        <taxon>Asparagales</taxon>
        <taxon>Orchidaceae</taxon>
        <taxon>Orchidoideae</taxon>
        <taxon>Orchideae</taxon>
        <taxon>Orchidinae</taxon>
        <taxon>Platanthera</taxon>
    </lineage>
</organism>